<dbReference type="OrthoDB" id="9788263at2"/>
<dbReference type="SUPFAM" id="SSF56281">
    <property type="entry name" value="Metallo-hydrolase/oxidoreductase"/>
    <property type="match status" value="1"/>
</dbReference>
<gene>
    <name evidence="3" type="ordered locus">Francci3_4284</name>
</gene>
<reference evidence="3 4" key="1">
    <citation type="journal article" date="2007" name="Genome Res.">
        <title>Genome characteristics of facultatively symbiotic Frankia sp. strains reflect host range and host plant biogeography.</title>
        <authorList>
            <person name="Normand P."/>
            <person name="Lapierre P."/>
            <person name="Tisa L.S."/>
            <person name="Gogarten J.P."/>
            <person name="Alloisio N."/>
            <person name="Bagnarol E."/>
            <person name="Bassi C.A."/>
            <person name="Berry A.M."/>
            <person name="Bickhart D.M."/>
            <person name="Choisne N."/>
            <person name="Couloux A."/>
            <person name="Cournoyer B."/>
            <person name="Cruveiller S."/>
            <person name="Daubin V."/>
            <person name="Demange N."/>
            <person name="Francino M.P."/>
            <person name="Goltsman E."/>
            <person name="Huang Y."/>
            <person name="Kopp O.R."/>
            <person name="Labarre L."/>
            <person name="Lapidus A."/>
            <person name="Lavire C."/>
            <person name="Marechal J."/>
            <person name="Martinez M."/>
            <person name="Mastronunzio J.E."/>
            <person name="Mullin B.C."/>
            <person name="Niemann J."/>
            <person name="Pujic P."/>
            <person name="Rawnsley T."/>
            <person name="Rouy Z."/>
            <person name="Schenowitz C."/>
            <person name="Sellstedt A."/>
            <person name="Tavares F."/>
            <person name="Tomkins J.P."/>
            <person name="Vallenet D."/>
            <person name="Valverde C."/>
            <person name="Wall L.G."/>
            <person name="Wang Y."/>
            <person name="Medigue C."/>
            <person name="Benson D.R."/>
        </authorList>
    </citation>
    <scope>NUCLEOTIDE SEQUENCE [LARGE SCALE GENOMIC DNA]</scope>
    <source>
        <strain evidence="4">DSM 45818 / CECT 9043 / CcI3</strain>
    </source>
</reference>
<dbReference type="HOGENOM" id="CLU_048478_2_0_11"/>
<feature type="domain" description="Metallo-beta-lactamase" evidence="2">
    <location>
        <begin position="26"/>
        <end position="211"/>
    </location>
</feature>
<sequence>MAVPRQITPLAAVLLAPNPGPMTLDGTNTWILRAAGEEGCVVVDPGPDHAGHLATVAAAGRVDLILLTHGHVDHSAGAATLHDLTGAPVRALDPVFRLGSEGLTAGDVIATAGVELRVLPTPGHTADSLSFLLLGEDKPLGEDKHSADCRDRAESGPTSGDLPPGPAVLTGDTILGRGSTVVAHPDGRLGDYLDSLRLLRELGETTVLPGHGPELPAAGRAAERYLAHRHNRLDQVRRALVDAGVDAAEADAADVVRRVYADVDRALWFAAELSVRAQLTYLREHPDGA</sequence>
<organism evidence="3 4">
    <name type="scientific">Frankia casuarinae (strain DSM 45818 / CECT 9043 / HFP020203 / CcI3)</name>
    <dbReference type="NCBI Taxonomy" id="106370"/>
    <lineage>
        <taxon>Bacteria</taxon>
        <taxon>Bacillati</taxon>
        <taxon>Actinomycetota</taxon>
        <taxon>Actinomycetes</taxon>
        <taxon>Frankiales</taxon>
        <taxon>Frankiaceae</taxon>
        <taxon>Frankia</taxon>
    </lineage>
</organism>
<dbReference type="Pfam" id="PF00753">
    <property type="entry name" value="Lactamase_B"/>
    <property type="match status" value="1"/>
</dbReference>
<dbReference type="AlphaFoldDB" id="Q2J512"/>
<accession>A0A1X1PZJ0</accession>
<evidence type="ECO:0000313" key="4">
    <source>
        <dbReference type="Proteomes" id="UP000001937"/>
    </source>
</evidence>
<dbReference type="eggNOG" id="COG0491">
    <property type="taxonomic scope" value="Bacteria"/>
</dbReference>
<dbReference type="InterPro" id="IPR036866">
    <property type="entry name" value="RibonucZ/Hydroxyglut_hydro"/>
</dbReference>
<keyword evidence="4" id="KW-1185">Reference proteome</keyword>
<dbReference type="PANTHER" id="PTHR23131:SF0">
    <property type="entry name" value="ENDORIBONUCLEASE LACTB2"/>
    <property type="match status" value="1"/>
</dbReference>
<dbReference type="STRING" id="106370.Francci3_4284"/>
<evidence type="ECO:0000259" key="2">
    <source>
        <dbReference type="SMART" id="SM00849"/>
    </source>
</evidence>
<protein>
    <submittedName>
        <fullName evidence="3">Beta-lactamase-like</fullName>
    </submittedName>
</protein>
<dbReference type="CDD" id="cd16278">
    <property type="entry name" value="metallo-hydrolase-like_MBL-fold"/>
    <property type="match status" value="1"/>
</dbReference>
<dbReference type="EMBL" id="CP000249">
    <property type="protein sequence ID" value="ABD13630.1"/>
    <property type="molecule type" value="Genomic_DNA"/>
</dbReference>
<dbReference type="KEGG" id="fra:Francci3_4284"/>
<dbReference type="Gene3D" id="3.60.15.10">
    <property type="entry name" value="Ribonuclease Z/Hydroxyacylglutathione hydrolase-like"/>
    <property type="match status" value="1"/>
</dbReference>
<evidence type="ECO:0000313" key="3">
    <source>
        <dbReference type="EMBL" id="ABD13630.1"/>
    </source>
</evidence>
<feature type="compositionally biased region" description="Basic and acidic residues" evidence="1">
    <location>
        <begin position="142"/>
        <end position="154"/>
    </location>
</feature>
<dbReference type="InterPro" id="IPR050662">
    <property type="entry name" value="Sec-metab_biosynth-thioest"/>
</dbReference>
<dbReference type="InterPro" id="IPR001279">
    <property type="entry name" value="Metallo-B-lactamas"/>
</dbReference>
<dbReference type="RefSeq" id="WP_011438638.1">
    <property type="nucleotide sequence ID" value="NC_007777.1"/>
</dbReference>
<dbReference type="PANTHER" id="PTHR23131">
    <property type="entry name" value="ENDORIBONUCLEASE LACTB2"/>
    <property type="match status" value="1"/>
</dbReference>
<dbReference type="Proteomes" id="UP000001937">
    <property type="component" value="Chromosome"/>
</dbReference>
<evidence type="ECO:0000256" key="1">
    <source>
        <dbReference type="SAM" id="MobiDB-lite"/>
    </source>
</evidence>
<dbReference type="InterPro" id="IPR036388">
    <property type="entry name" value="WH-like_DNA-bd_sf"/>
</dbReference>
<dbReference type="Gene3D" id="1.10.10.10">
    <property type="entry name" value="Winged helix-like DNA-binding domain superfamily/Winged helix DNA-binding domain"/>
    <property type="match status" value="1"/>
</dbReference>
<feature type="region of interest" description="Disordered" evidence="1">
    <location>
        <begin position="142"/>
        <end position="166"/>
    </location>
</feature>
<accession>Q2J512</accession>
<proteinExistence type="predicted"/>
<dbReference type="SMART" id="SM00849">
    <property type="entry name" value="Lactamase_B"/>
    <property type="match status" value="1"/>
</dbReference>
<name>Q2J512_FRACC</name>